<keyword evidence="3" id="KW-1185">Reference proteome</keyword>
<sequence length="404" mass="41077">HGLQSGTHGPAEEVADMPDELPQLRRRSGSTREEEGPPRYGELSPGVTAGQIPGSAARGPRMARAEAGEPIRGWSTTPVAAVTYCLPAAIDASKQHDERDTIAAADSGLCCRTINLGCNTNTNANAMAMTTTVAVATASAALEDGGSCGGGAEPREATDQVLEEAGMSGRMVSAEPSFPAAAMTMGMTTMTSTALETLQLCGGEMKGTETEAAKVDLPATEIPNISKVNAEALITQTTGMATAEQPVASNKEVRDSDSSPLPGGAVEGSGRAQASAAAMAVAAAAAVTAVFAPPPFYPLVIVLREAPEPSEQNDPDLDPDPIQSCGTVPAVPVAALAAGPGEATPVKRMGSYPRSAVLLEDEVEAGVAFHVHQGEDTAGTTCANDVGPAALTLHDSGRPTKRAR</sequence>
<feature type="region of interest" description="Disordered" evidence="1">
    <location>
        <begin position="1"/>
        <end position="58"/>
    </location>
</feature>
<dbReference type="AlphaFoldDB" id="A0A8J4BLJ8"/>
<name>A0A8J4BLJ8_9CHLO</name>
<evidence type="ECO:0000313" key="2">
    <source>
        <dbReference type="EMBL" id="GIL61136.1"/>
    </source>
</evidence>
<feature type="non-terminal residue" evidence="2">
    <location>
        <position position="404"/>
    </location>
</feature>
<evidence type="ECO:0000313" key="3">
    <source>
        <dbReference type="Proteomes" id="UP000747399"/>
    </source>
</evidence>
<proteinExistence type="predicted"/>
<feature type="region of interest" description="Disordered" evidence="1">
    <location>
        <begin position="377"/>
        <end position="404"/>
    </location>
</feature>
<dbReference type="EMBL" id="BNCO01000043">
    <property type="protein sequence ID" value="GIL61136.1"/>
    <property type="molecule type" value="Genomic_DNA"/>
</dbReference>
<reference evidence="2" key="1">
    <citation type="journal article" date="2021" name="Proc. Natl. Acad. Sci. U.S.A.">
        <title>Three genomes in the algal genus Volvox reveal the fate of a haploid sex-determining region after a transition to homothallism.</title>
        <authorList>
            <person name="Yamamoto K."/>
            <person name="Hamaji T."/>
            <person name="Kawai-Toyooka H."/>
            <person name="Matsuzaki R."/>
            <person name="Takahashi F."/>
            <person name="Nishimura Y."/>
            <person name="Kawachi M."/>
            <person name="Noguchi H."/>
            <person name="Minakuchi Y."/>
            <person name="Umen J.G."/>
            <person name="Toyoda A."/>
            <person name="Nozaki H."/>
        </authorList>
    </citation>
    <scope>NUCLEOTIDE SEQUENCE</scope>
    <source>
        <strain evidence="2">NIES-3780</strain>
    </source>
</reference>
<organism evidence="2 3">
    <name type="scientific">Volvox africanus</name>
    <dbReference type="NCBI Taxonomy" id="51714"/>
    <lineage>
        <taxon>Eukaryota</taxon>
        <taxon>Viridiplantae</taxon>
        <taxon>Chlorophyta</taxon>
        <taxon>core chlorophytes</taxon>
        <taxon>Chlorophyceae</taxon>
        <taxon>CS clade</taxon>
        <taxon>Chlamydomonadales</taxon>
        <taxon>Volvocaceae</taxon>
        <taxon>Volvox</taxon>
    </lineage>
</organism>
<evidence type="ECO:0000256" key="1">
    <source>
        <dbReference type="SAM" id="MobiDB-lite"/>
    </source>
</evidence>
<protein>
    <submittedName>
        <fullName evidence="2">Uncharacterized protein</fullName>
    </submittedName>
</protein>
<feature type="region of interest" description="Disordered" evidence="1">
    <location>
        <begin position="241"/>
        <end position="268"/>
    </location>
</feature>
<feature type="non-terminal residue" evidence="2">
    <location>
        <position position="1"/>
    </location>
</feature>
<accession>A0A8J4BLJ8</accession>
<dbReference type="Proteomes" id="UP000747399">
    <property type="component" value="Unassembled WGS sequence"/>
</dbReference>
<comment type="caution">
    <text evidence="2">The sequence shown here is derived from an EMBL/GenBank/DDBJ whole genome shotgun (WGS) entry which is preliminary data.</text>
</comment>
<gene>
    <name evidence="2" type="ORF">Vafri_15541</name>
</gene>